<sequence length="619" mass="69601">MESLVINGHKKPHVICLALPAQSHVKAMLKLAQLLHHKGLQITFVNTEYIHKRMLKSGCCLDGSSDFRFESIPDGIPRSSEDDDGSQLLMQYLETTFKAPFLDLVAKLPNPPTCIVSDGFMSIFCIDAAQKLGIPIMLYWTLSACGFMGIYQAKNALDKGLTPLKGMFFIVAMLKLAQLLHHKGLQITFVNTEYIHKRMLKSGCCLDGSSDFRFESIPDGIPRSSEDDDGSQLLLQYLETTFKAPFFDLVAKLPNPPTCIVSDGFMSIFCIDAAQKLGIPIMLYWTLSACGFMGTYQAKNAIDKGLTPLEDESYLTNGYLDTVIDWVPGMEGIRLKDLNTMLWNTDPTVVKHASKVTQKSHDVSHNIFHTFDGLEPSIVDALESMYPKVYTVGPMQLLLNQMPKQDKETELSYSLWKEETECFEWLDSKEQNSVMYVNYGSLAVMSLQDLTEFAWGLVNSNHYFLWIIRSNLIEGESTALSPELEKLIETKGFIARWCSQEKVLNHPSVGGFLTHCGWGSTIESLSAGVPMICWPYAWDQPTNCRYICEEWGVGLEMGKQVKKEEVKRRVQELMGEGGHKMRNKAAEWKEQAHIATSPNGSTTLNVDKLVEEINMLSRN</sequence>
<dbReference type="Pfam" id="PF00201">
    <property type="entry name" value="UDPGT"/>
    <property type="match status" value="1"/>
</dbReference>
<dbReference type="EMBL" id="PKPP01001625">
    <property type="protein sequence ID" value="PWA81152.1"/>
    <property type="molecule type" value="Genomic_DNA"/>
</dbReference>
<evidence type="ECO:0000256" key="1">
    <source>
        <dbReference type="ARBA" id="ARBA00009995"/>
    </source>
</evidence>
<dbReference type="InterPro" id="IPR035595">
    <property type="entry name" value="UDP_glycos_trans_CS"/>
</dbReference>
<comment type="similarity">
    <text evidence="1">Belongs to the UDP-glycosyltransferase family.</text>
</comment>
<dbReference type="CDD" id="cd03784">
    <property type="entry name" value="GT1_Gtf-like"/>
    <property type="match status" value="1"/>
</dbReference>
<dbReference type="FunFam" id="3.40.50.2000:FF:000060">
    <property type="entry name" value="Glycosyltransferase"/>
    <property type="match status" value="1"/>
</dbReference>
<evidence type="ECO:0000256" key="2">
    <source>
        <dbReference type="ARBA" id="ARBA00022676"/>
    </source>
</evidence>
<dbReference type="GO" id="GO:0080043">
    <property type="term" value="F:quercetin 3-O-glucosyltransferase activity"/>
    <property type="evidence" value="ECO:0007669"/>
    <property type="project" value="TreeGrafter"/>
</dbReference>
<dbReference type="PANTHER" id="PTHR11926">
    <property type="entry name" value="GLUCOSYL/GLUCURONOSYL TRANSFERASES"/>
    <property type="match status" value="1"/>
</dbReference>
<dbReference type="AlphaFoldDB" id="A0A2U1P5Y2"/>
<reference evidence="4 5" key="1">
    <citation type="journal article" date="2018" name="Mol. Plant">
        <title>The genome of Artemisia annua provides insight into the evolution of Asteraceae family and artemisinin biosynthesis.</title>
        <authorList>
            <person name="Shen Q."/>
            <person name="Zhang L."/>
            <person name="Liao Z."/>
            <person name="Wang S."/>
            <person name="Yan T."/>
            <person name="Shi P."/>
            <person name="Liu M."/>
            <person name="Fu X."/>
            <person name="Pan Q."/>
            <person name="Wang Y."/>
            <person name="Lv Z."/>
            <person name="Lu X."/>
            <person name="Zhang F."/>
            <person name="Jiang W."/>
            <person name="Ma Y."/>
            <person name="Chen M."/>
            <person name="Hao X."/>
            <person name="Li L."/>
            <person name="Tang Y."/>
            <person name="Lv G."/>
            <person name="Zhou Y."/>
            <person name="Sun X."/>
            <person name="Brodelius P.E."/>
            <person name="Rose J.K.C."/>
            <person name="Tang K."/>
        </authorList>
    </citation>
    <scope>NUCLEOTIDE SEQUENCE [LARGE SCALE GENOMIC DNA]</scope>
    <source>
        <strain evidence="5">cv. Huhao1</strain>
        <tissue evidence="4">Leaf</tissue>
    </source>
</reference>
<dbReference type="Gene3D" id="3.40.50.2000">
    <property type="entry name" value="Glycogen Phosphorylase B"/>
    <property type="match status" value="3"/>
</dbReference>
<dbReference type="SUPFAM" id="SSF53756">
    <property type="entry name" value="UDP-Glycosyltransferase/glycogen phosphorylase"/>
    <property type="match status" value="2"/>
</dbReference>
<protein>
    <submittedName>
        <fullName evidence="4">UDP-glucuronosyl/UDP-glucosyltransferase</fullName>
    </submittedName>
</protein>
<keyword evidence="3 4" id="KW-0808">Transferase</keyword>
<dbReference type="PANTHER" id="PTHR11926:SF1417">
    <property type="entry name" value="UDP-GLUCURONOSYL_UDP-GLUCOSYLTRANSFERASE, UDP-GLYCOSYLTRANSFERASE FAMILY"/>
    <property type="match status" value="1"/>
</dbReference>
<comment type="caution">
    <text evidence="4">The sequence shown here is derived from an EMBL/GenBank/DDBJ whole genome shotgun (WGS) entry which is preliminary data.</text>
</comment>
<dbReference type="PROSITE" id="PS00375">
    <property type="entry name" value="UDPGT"/>
    <property type="match status" value="1"/>
</dbReference>
<organism evidence="4 5">
    <name type="scientific">Artemisia annua</name>
    <name type="common">Sweet wormwood</name>
    <dbReference type="NCBI Taxonomy" id="35608"/>
    <lineage>
        <taxon>Eukaryota</taxon>
        <taxon>Viridiplantae</taxon>
        <taxon>Streptophyta</taxon>
        <taxon>Embryophyta</taxon>
        <taxon>Tracheophyta</taxon>
        <taxon>Spermatophyta</taxon>
        <taxon>Magnoliopsida</taxon>
        <taxon>eudicotyledons</taxon>
        <taxon>Gunneridae</taxon>
        <taxon>Pentapetalae</taxon>
        <taxon>asterids</taxon>
        <taxon>campanulids</taxon>
        <taxon>Asterales</taxon>
        <taxon>Asteraceae</taxon>
        <taxon>Asteroideae</taxon>
        <taxon>Anthemideae</taxon>
        <taxon>Artemisiinae</taxon>
        <taxon>Artemisia</taxon>
    </lineage>
</organism>
<gene>
    <name evidence="4" type="ORF">CTI12_AA190440</name>
</gene>
<dbReference type="GO" id="GO:0016138">
    <property type="term" value="P:glycoside biosynthetic process"/>
    <property type="evidence" value="ECO:0007669"/>
    <property type="project" value="UniProtKB-ARBA"/>
</dbReference>
<evidence type="ECO:0000313" key="4">
    <source>
        <dbReference type="EMBL" id="PWA81152.1"/>
    </source>
</evidence>
<dbReference type="OrthoDB" id="5835829at2759"/>
<evidence type="ECO:0000256" key="3">
    <source>
        <dbReference type="ARBA" id="ARBA00022679"/>
    </source>
</evidence>
<evidence type="ECO:0000313" key="5">
    <source>
        <dbReference type="Proteomes" id="UP000245207"/>
    </source>
</evidence>
<accession>A0A2U1P5Y2</accession>
<dbReference type="InterPro" id="IPR002213">
    <property type="entry name" value="UDP_glucos_trans"/>
</dbReference>
<proteinExistence type="inferred from homology"/>
<keyword evidence="5" id="KW-1185">Reference proteome</keyword>
<dbReference type="Proteomes" id="UP000245207">
    <property type="component" value="Unassembled WGS sequence"/>
</dbReference>
<dbReference type="GO" id="GO:0080044">
    <property type="term" value="F:quercetin 7-O-glucosyltransferase activity"/>
    <property type="evidence" value="ECO:0007669"/>
    <property type="project" value="TreeGrafter"/>
</dbReference>
<keyword evidence="2" id="KW-0328">Glycosyltransferase</keyword>
<name>A0A2U1P5Y2_ARTAN</name>